<comment type="caution">
    <text evidence="5">The sequence shown here is derived from an EMBL/GenBank/DDBJ whole genome shotgun (WGS) entry which is preliminary data.</text>
</comment>
<dbReference type="InterPro" id="IPR029044">
    <property type="entry name" value="Nucleotide-diphossugar_trans"/>
</dbReference>
<dbReference type="RefSeq" id="WP_120059325.1">
    <property type="nucleotide sequence ID" value="NZ_QYRP01000002.1"/>
</dbReference>
<evidence type="ECO:0000313" key="6">
    <source>
        <dbReference type="Proteomes" id="UP000276542"/>
    </source>
</evidence>
<dbReference type="AlphaFoldDB" id="A0A3A5H7Q4"/>
<comment type="pathway">
    <text evidence="1">Cell wall biogenesis; cell wall polysaccharide biosynthesis.</text>
</comment>
<proteinExistence type="inferred from homology"/>
<dbReference type="EMBL" id="QYRP01000002">
    <property type="protein sequence ID" value="RJS45425.1"/>
    <property type="molecule type" value="Genomic_DNA"/>
</dbReference>
<evidence type="ECO:0000256" key="3">
    <source>
        <dbReference type="ARBA" id="ARBA00022676"/>
    </source>
</evidence>
<gene>
    <name evidence="5" type="ORF">D4739_03775</name>
</gene>
<name>A0A3A5H7Q4_9ACTN</name>
<keyword evidence="3" id="KW-0328">Glycosyltransferase</keyword>
<dbReference type="PANTHER" id="PTHR43179">
    <property type="entry name" value="RHAMNOSYLTRANSFERASE WBBL"/>
    <property type="match status" value="1"/>
</dbReference>
<evidence type="ECO:0000256" key="4">
    <source>
        <dbReference type="ARBA" id="ARBA00022679"/>
    </source>
</evidence>
<dbReference type="Proteomes" id="UP000276542">
    <property type="component" value="Unassembled WGS sequence"/>
</dbReference>
<keyword evidence="6" id="KW-1185">Reference proteome</keyword>
<dbReference type="PANTHER" id="PTHR43179:SF12">
    <property type="entry name" value="GALACTOFURANOSYLTRANSFERASE GLFT2"/>
    <property type="match status" value="1"/>
</dbReference>
<comment type="similarity">
    <text evidence="2">Belongs to the glycosyltransferase 2 family.</text>
</comment>
<reference evidence="6" key="1">
    <citation type="submission" date="2018-09" db="EMBL/GenBank/DDBJ databases">
        <authorList>
            <person name="Zhu H."/>
        </authorList>
    </citation>
    <scope>NUCLEOTIDE SEQUENCE [LARGE SCALE GENOMIC DNA]</scope>
    <source>
        <strain evidence="6">K1W22B-1</strain>
    </source>
</reference>
<dbReference type="Gene3D" id="3.90.550.10">
    <property type="entry name" value="Spore Coat Polysaccharide Biosynthesis Protein SpsA, Chain A"/>
    <property type="match status" value="1"/>
</dbReference>
<evidence type="ECO:0000256" key="1">
    <source>
        <dbReference type="ARBA" id="ARBA00004776"/>
    </source>
</evidence>
<dbReference type="GO" id="GO:0016757">
    <property type="term" value="F:glycosyltransferase activity"/>
    <property type="evidence" value="ECO:0007669"/>
    <property type="project" value="UniProtKB-KW"/>
</dbReference>
<sequence>MSDMTGTPHVPANAPDSSYGLIFVLFRPTSQHVENLRAARSQCDAIVAVDNTPEPDLALHDEFRAAGVDVVDNRNAGGLAGAYNRGTELLLERGVELVFLLDQDSTIDDSFCQRMAADCAPLRGTPFLVGPRIHETRAGNLMPLMPPTNPGFEVPEVDGLTPVEFLISSGSAFSAEAFRVLGEFREDFFIESVDIEYGLRGWARGVPSFANTRVTLDQTTGNISVHGEKFTFNHHAERCYYRARNYLFTLREYFPPRQAARALRFALQQVLLVLRFEDRKAQKVVATLAAVYDGLRGNLGRFEDVRPRTARFCTRR</sequence>
<accession>A0A3A5H7Q4</accession>
<dbReference type="SUPFAM" id="SSF53448">
    <property type="entry name" value="Nucleotide-diphospho-sugar transferases"/>
    <property type="match status" value="1"/>
</dbReference>
<evidence type="ECO:0008006" key="7">
    <source>
        <dbReference type="Google" id="ProtNLM"/>
    </source>
</evidence>
<dbReference type="OrthoDB" id="9771846at2"/>
<evidence type="ECO:0000256" key="2">
    <source>
        <dbReference type="ARBA" id="ARBA00006739"/>
    </source>
</evidence>
<evidence type="ECO:0000313" key="5">
    <source>
        <dbReference type="EMBL" id="RJS45425.1"/>
    </source>
</evidence>
<keyword evidence="4" id="KW-0808">Transferase</keyword>
<protein>
    <recommendedName>
        <fullName evidence="7">Glycosyltransferase</fullName>
    </recommendedName>
</protein>
<organism evidence="5 6">
    <name type="scientific">Nocardioides cavernaquae</name>
    <dbReference type="NCBI Taxonomy" id="2321396"/>
    <lineage>
        <taxon>Bacteria</taxon>
        <taxon>Bacillati</taxon>
        <taxon>Actinomycetota</taxon>
        <taxon>Actinomycetes</taxon>
        <taxon>Propionibacteriales</taxon>
        <taxon>Nocardioidaceae</taxon>
        <taxon>Nocardioides</taxon>
    </lineage>
</organism>